<dbReference type="EMBL" id="QFOH01000050">
    <property type="protein sequence ID" value="PZP20687.1"/>
    <property type="molecule type" value="Genomic_DNA"/>
</dbReference>
<organism evidence="1 2">
    <name type="scientific">Pseudomonas kuykendallii</name>
    <dbReference type="NCBI Taxonomy" id="1007099"/>
    <lineage>
        <taxon>Bacteria</taxon>
        <taxon>Pseudomonadati</taxon>
        <taxon>Pseudomonadota</taxon>
        <taxon>Gammaproteobacteria</taxon>
        <taxon>Pseudomonadales</taxon>
        <taxon>Pseudomonadaceae</taxon>
        <taxon>Pseudomonas</taxon>
    </lineage>
</organism>
<evidence type="ECO:0000313" key="1">
    <source>
        <dbReference type="EMBL" id="PZP20687.1"/>
    </source>
</evidence>
<protein>
    <submittedName>
        <fullName evidence="1">Uncharacterized protein</fullName>
    </submittedName>
</protein>
<dbReference type="Proteomes" id="UP000249198">
    <property type="component" value="Unassembled WGS sequence"/>
</dbReference>
<dbReference type="AlphaFoldDB" id="A0A2W5CTY3"/>
<proteinExistence type="predicted"/>
<comment type="caution">
    <text evidence="1">The sequence shown here is derived from an EMBL/GenBank/DDBJ whole genome shotgun (WGS) entry which is preliminary data.</text>
</comment>
<gene>
    <name evidence="1" type="ORF">DI599_21720</name>
</gene>
<evidence type="ECO:0000313" key="2">
    <source>
        <dbReference type="Proteomes" id="UP000249198"/>
    </source>
</evidence>
<reference evidence="1 2" key="1">
    <citation type="submission" date="2017-08" db="EMBL/GenBank/DDBJ databases">
        <title>Infants hospitalized years apart are colonized by the same room-sourced microbial strains.</title>
        <authorList>
            <person name="Brooks B."/>
            <person name="Olm M.R."/>
            <person name="Firek B.A."/>
            <person name="Baker R."/>
            <person name="Thomas B.C."/>
            <person name="Morowitz M.J."/>
            <person name="Banfield J.F."/>
        </authorList>
    </citation>
    <scope>NUCLEOTIDE SEQUENCE [LARGE SCALE GENOMIC DNA]</scope>
    <source>
        <strain evidence="1">S2_009_000_R2_77</strain>
    </source>
</reference>
<sequence length="606" mass="66539">MPIGCKLVDGAIEFESLEVRNSIVAAAAYDHYFSSDIDSNALFEHAFGLWRHEIGHNDQASGRLLALAAVSVDVLSVGAQQIRSGKDVFDILHLIEAALPYLNILDVQSIIDLIAAKYEPTKSDMLAGAINGALERWLEKHPKVAIKLHAKTQESLAEATSSLLGNAIIALSKSDYSAAVAMAKGDVRSSVHMQAQVGTWTLGRLLLDENAAPKEINVVVDAVTNLIESNLPEIRSEAIRAAVGAMHGLAAFDELLLRLAESGDQDVLCAAANALFFKSKEIQARGITQRWLQLLSALKPEFKGAIRNLDWAMSKLLSEPGYVDIVLSTLSQWIANHGQQPAVDSGIADLFDDTIRVLLSLDGTWSLLLTDWLLSERREHVLALEEILTQLSIQAAKELSFDKGRLDQLSGGDLLFLARRMLGYIHDRAQLTSLALSMLQSRDVEERIYPLLRALLVDEIGYDYPGSTVDALCKAADEMASVSHRDFLRAAAEAISSALELQRALPSINELRPPASLRRLLSRARAKQMANSREEASKGSIWRQIATEIPIKAGMGTFSYRDSVYGSSMKLSSISHSFELPRREVFDPIGNSLRRLGFRIAKRDEP</sequence>
<accession>A0A2W5CTY3</accession>
<name>A0A2W5CTY3_9PSED</name>